<feature type="region of interest" description="Disordered" evidence="1">
    <location>
        <begin position="47"/>
        <end position="68"/>
    </location>
</feature>
<feature type="compositionally biased region" description="Polar residues" evidence="1">
    <location>
        <begin position="49"/>
        <end position="61"/>
    </location>
</feature>
<name>A0ABP3AFZ3_MYCUL</name>
<protein>
    <submittedName>
        <fullName evidence="2">Uncharacterized protein</fullName>
    </submittedName>
</protein>
<dbReference type="EMBL" id="JAOL01000107">
    <property type="protein sequence ID" value="EUA90188.1"/>
    <property type="molecule type" value="Genomic_DNA"/>
</dbReference>
<dbReference type="Proteomes" id="UP000020681">
    <property type="component" value="Unassembled WGS sequence"/>
</dbReference>
<evidence type="ECO:0000313" key="2">
    <source>
        <dbReference type="EMBL" id="EUA90188.1"/>
    </source>
</evidence>
<reference evidence="2 3" key="1">
    <citation type="submission" date="2014-01" db="EMBL/GenBank/DDBJ databases">
        <authorList>
            <person name="Dobos K."/>
            <person name="Lenaerts A."/>
            <person name="Ordway D."/>
            <person name="DeGroote M.A."/>
            <person name="Parker T."/>
            <person name="Sizemore C."/>
            <person name="Tallon L.J."/>
            <person name="Sadzewicz L.K."/>
            <person name="Sengamalay N."/>
            <person name="Fraser C.M."/>
            <person name="Hine E."/>
            <person name="Shefchek K.A."/>
            <person name="Das S.P."/>
            <person name="Tettelin H."/>
        </authorList>
    </citation>
    <scope>NUCLEOTIDE SEQUENCE [LARGE SCALE GENOMIC DNA]</scope>
    <source>
        <strain evidence="2 3">Harvey</strain>
    </source>
</reference>
<accession>A0ABP3AFZ3</accession>
<keyword evidence="3" id="KW-1185">Reference proteome</keyword>
<evidence type="ECO:0000256" key="1">
    <source>
        <dbReference type="SAM" id="MobiDB-lite"/>
    </source>
</evidence>
<evidence type="ECO:0000313" key="3">
    <source>
        <dbReference type="Proteomes" id="UP000020681"/>
    </source>
</evidence>
<organism evidence="2 3">
    <name type="scientific">Mycobacterium ulcerans str. Harvey</name>
    <dbReference type="NCBI Taxonomy" id="1299332"/>
    <lineage>
        <taxon>Bacteria</taxon>
        <taxon>Bacillati</taxon>
        <taxon>Actinomycetota</taxon>
        <taxon>Actinomycetes</taxon>
        <taxon>Mycobacteriales</taxon>
        <taxon>Mycobacteriaceae</taxon>
        <taxon>Mycobacterium</taxon>
        <taxon>Mycobacterium ulcerans group</taxon>
    </lineage>
</organism>
<proteinExistence type="predicted"/>
<gene>
    <name evidence="2" type="ORF">I551_3353</name>
</gene>
<comment type="caution">
    <text evidence="2">The sequence shown here is derived from an EMBL/GenBank/DDBJ whole genome shotgun (WGS) entry which is preliminary data.</text>
</comment>
<sequence length="68" mass="6974">MDMGDYRNAVGGRKQLAAPTASTRTPGHRICSIFGLVVVTGVLSLEPVASSNDQSPASDGSSADPLSR</sequence>
<feature type="region of interest" description="Disordered" evidence="1">
    <location>
        <begin position="1"/>
        <end position="25"/>
    </location>
</feature>